<feature type="transmembrane region" description="Helical" evidence="1">
    <location>
        <begin position="183"/>
        <end position="208"/>
    </location>
</feature>
<dbReference type="PANTHER" id="PTHR23028">
    <property type="entry name" value="ACETYLTRANSFERASE"/>
    <property type="match status" value="1"/>
</dbReference>
<dbReference type="InterPro" id="IPR002656">
    <property type="entry name" value="Acyl_transf_3_dom"/>
</dbReference>
<protein>
    <submittedName>
        <fullName evidence="4">Acyltransferase</fullName>
    </submittedName>
</protein>
<feature type="transmembrane region" description="Helical" evidence="1">
    <location>
        <begin position="387"/>
        <end position="409"/>
    </location>
</feature>
<name>A0A8I0SGZ4_9MICO</name>
<dbReference type="Proteomes" id="UP000634579">
    <property type="component" value="Unassembled WGS sequence"/>
</dbReference>
<feature type="transmembrane region" description="Helical" evidence="1">
    <location>
        <begin position="87"/>
        <end position="107"/>
    </location>
</feature>
<keyword evidence="1" id="KW-0472">Membrane</keyword>
<keyword evidence="5" id="KW-1185">Reference proteome</keyword>
<dbReference type="GO" id="GO:0016747">
    <property type="term" value="F:acyltransferase activity, transferring groups other than amino-acyl groups"/>
    <property type="evidence" value="ECO:0007669"/>
    <property type="project" value="InterPro"/>
</dbReference>
<feature type="transmembrane region" description="Helical" evidence="1">
    <location>
        <begin position="46"/>
        <end position="66"/>
    </location>
</feature>
<dbReference type="Pfam" id="PF01757">
    <property type="entry name" value="Acyl_transf_3"/>
    <property type="match status" value="1"/>
</dbReference>
<keyword evidence="4" id="KW-0808">Transferase</keyword>
<feature type="transmembrane region" description="Helical" evidence="1">
    <location>
        <begin position="348"/>
        <end position="366"/>
    </location>
</feature>
<dbReference type="InterPro" id="IPR043968">
    <property type="entry name" value="SGNH"/>
</dbReference>
<feature type="transmembrane region" description="Helical" evidence="1">
    <location>
        <begin position="250"/>
        <end position="271"/>
    </location>
</feature>
<reference evidence="4 5" key="1">
    <citation type="submission" date="2020-10" db="EMBL/GenBank/DDBJ databases">
        <title>Draft genome sequences of plant-associated actinobacteria.</title>
        <authorList>
            <person name="Tarlachkov S.V."/>
            <person name="Starodumova I.P."/>
            <person name="Dorofeeva L.V."/>
            <person name="Prisyazhnaya N.V."/>
            <person name="Roubtsova T.V."/>
            <person name="Chizhov V.N."/>
            <person name="Nadler S.A."/>
            <person name="Subbotin S.A."/>
            <person name="Evtushenko L.I."/>
        </authorList>
    </citation>
    <scope>NUCLEOTIDE SEQUENCE [LARGE SCALE GENOMIC DNA]</scope>
    <source>
        <strain evidence="4 5">VKM Ac-2886</strain>
    </source>
</reference>
<dbReference type="InterPro" id="IPR050879">
    <property type="entry name" value="Acyltransferase_3"/>
</dbReference>
<feature type="transmembrane region" description="Helical" evidence="1">
    <location>
        <begin position="220"/>
        <end position="238"/>
    </location>
</feature>
<dbReference type="EMBL" id="JADKRP010000001">
    <property type="protein sequence ID" value="MBF4629624.1"/>
    <property type="molecule type" value="Genomic_DNA"/>
</dbReference>
<evidence type="ECO:0000256" key="1">
    <source>
        <dbReference type="SAM" id="Phobius"/>
    </source>
</evidence>
<feature type="transmembrane region" description="Helical" evidence="1">
    <location>
        <begin position="150"/>
        <end position="171"/>
    </location>
</feature>
<dbReference type="Pfam" id="PF19040">
    <property type="entry name" value="SGNH"/>
    <property type="match status" value="1"/>
</dbReference>
<evidence type="ECO:0000313" key="5">
    <source>
        <dbReference type="Proteomes" id="UP000634579"/>
    </source>
</evidence>
<dbReference type="GO" id="GO:0016020">
    <property type="term" value="C:membrane"/>
    <property type="evidence" value="ECO:0007669"/>
    <property type="project" value="TreeGrafter"/>
</dbReference>
<dbReference type="RefSeq" id="WP_194673926.1">
    <property type="nucleotide sequence ID" value="NZ_JADKRP010000001.1"/>
</dbReference>
<proteinExistence type="predicted"/>
<organism evidence="4 5">
    <name type="scientific">Clavibacter phaseoli</name>
    <dbReference type="NCBI Taxonomy" id="1734031"/>
    <lineage>
        <taxon>Bacteria</taxon>
        <taxon>Bacillati</taxon>
        <taxon>Actinomycetota</taxon>
        <taxon>Actinomycetes</taxon>
        <taxon>Micrococcales</taxon>
        <taxon>Microbacteriaceae</taxon>
        <taxon>Clavibacter</taxon>
    </lineage>
</organism>
<dbReference type="GO" id="GO:0009103">
    <property type="term" value="P:lipopolysaccharide biosynthetic process"/>
    <property type="evidence" value="ECO:0007669"/>
    <property type="project" value="TreeGrafter"/>
</dbReference>
<comment type="caution">
    <text evidence="4">The sequence shown here is derived from an EMBL/GenBank/DDBJ whole genome shotgun (WGS) entry which is preliminary data.</text>
</comment>
<dbReference type="PANTHER" id="PTHR23028:SF53">
    <property type="entry name" value="ACYL_TRANSF_3 DOMAIN-CONTAINING PROTEIN"/>
    <property type="match status" value="1"/>
</dbReference>
<feature type="domain" description="SGNH" evidence="3">
    <location>
        <begin position="458"/>
        <end position="681"/>
    </location>
</feature>
<keyword evidence="1" id="KW-1133">Transmembrane helix</keyword>
<feature type="transmembrane region" description="Helical" evidence="1">
    <location>
        <begin position="317"/>
        <end position="342"/>
    </location>
</feature>
<sequence length="691" mass="72544">MVSARSSSHQVAPEAERFRPDIQGLRAVAVLGVVLFHAGLPFLPGGYVGVDVFFVVSGFLITGHLLRELTTTGSIQLARFYARRARRILPASLVVLVLTVLAALVFVPPLQLRDLLRDAVATSLYVPNFVFAADGIDYFTESAPSVFRHFWSLAVEEQFYLLWPALLLLLWKATGRLALQVRVRILGGAVLVVVVASFVAGVVLTPIAQPIAFFLLPTRAWELGVGALLALAAGAHHARRVGLPPTRARLVLRSAAGWLGLASVVAAMALFDEGTPFPGTAAALPVLGTALVLVAGTGPRGGRGDVASLLGVRPLQFLGAVSYSLYLVHWPALVLPAAAAGASHVPQLWITLPVVAACVLLAWALVQTVENPARRWPRLAAARPRRTLLAAGGASLAVILMSGVAFAGAGAAPLATRMDAMDAPLERFPDSTTFVPRNLTPALRDAAGAIPSLSERGCHRGYGSTDSSPCRFGSDSAPVIALVGDSHAAQWFPGLEKWAADEGFTIETYTKSACPAADVAALHDGSPYAACAEWRVGVIERLQAEPPALVLLASYGGASIQDAGPFEDAWASGLRRTIDELTPGGPVAVLADSPNLGETPAVCLSAHLTSADDCGRSTRDALAAPSRAAERAAVTGSEASMIDFTDYLCSDALCPPIIGSTLVYRDAHHLTPAFSIKLATLLGERITRTLG</sequence>
<dbReference type="AlphaFoldDB" id="A0A8I0SGZ4"/>
<feature type="transmembrane region" description="Helical" evidence="1">
    <location>
        <begin position="277"/>
        <end position="296"/>
    </location>
</feature>
<keyword evidence="4" id="KW-0012">Acyltransferase</keyword>
<feature type="domain" description="Acyltransferase 3" evidence="2">
    <location>
        <begin position="21"/>
        <end position="365"/>
    </location>
</feature>
<keyword evidence="1" id="KW-0812">Transmembrane</keyword>
<accession>A0A8I0SGZ4</accession>
<evidence type="ECO:0000259" key="3">
    <source>
        <dbReference type="Pfam" id="PF19040"/>
    </source>
</evidence>
<evidence type="ECO:0000313" key="4">
    <source>
        <dbReference type="EMBL" id="MBF4629624.1"/>
    </source>
</evidence>
<evidence type="ECO:0000259" key="2">
    <source>
        <dbReference type="Pfam" id="PF01757"/>
    </source>
</evidence>
<gene>
    <name evidence="4" type="ORF">ITJ42_00150</name>
</gene>